<name>A0ABX0ZMI4_9ACTN</name>
<evidence type="ECO:0000256" key="4">
    <source>
        <dbReference type="SAM" id="MobiDB-lite"/>
    </source>
</evidence>
<keyword evidence="7" id="KW-1185">Reference proteome</keyword>
<dbReference type="PROSITE" id="PS01117">
    <property type="entry name" value="HTH_MARR_1"/>
    <property type="match status" value="1"/>
</dbReference>
<feature type="domain" description="HTH marR-type" evidence="5">
    <location>
        <begin position="12"/>
        <end position="144"/>
    </location>
</feature>
<dbReference type="InterPro" id="IPR036388">
    <property type="entry name" value="WH-like_DNA-bd_sf"/>
</dbReference>
<dbReference type="InterPro" id="IPR023187">
    <property type="entry name" value="Tscrpt_reg_MarR-type_CS"/>
</dbReference>
<dbReference type="EMBL" id="JAATEJ010000007">
    <property type="protein sequence ID" value="NJP44235.1"/>
    <property type="molecule type" value="Genomic_DNA"/>
</dbReference>
<evidence type="ECO:0000256" key="3">
    <source>
        <dbReference type="ARBA" id="ARBA00023163"/>
    </source>
</evidence>
<evidence type="ECO:0000313" key="6">
    <source>
        <dbReference type="EMBL" id="NJP44235.1"/>
    </source>
</evidence>
<feature type="compositionally biased region" description="Basic and acidic residues" evidence="4">
    <location>
        <begin position="157"/>
        <end position="167"/>
    </location>
</feature>
<reference evidence="6 7" key="1">
    <citation type="submission" date="2020-03" db="EMBL/GenBank/DDBJ databases">
        <title>WGS of actinomycetes isolated from Thailand.</title>
        <authorList>
            <person name="Thawai C."/>
        </authorList>
    </citation>
    <scope>NUCLEOTIDE SEQUENCE [LARGE SCALE GENOMIC DNA]</scope>
    <source>
        <strain evidence="6 7">PRB2-1</strain>
    </source>
</reference>
<dbReference type="Pfam" id="PF01047">
    <property type="entry name" value="MarR"/>
    <property type="match status" value="1"/>
</dbReference>
<evidence type="ECO:0000256" key="1">
    <source>
        <dbReference type="ARBA" id="ARBA00023015"/>
    </source>
</evidence>
<sequence>MTDTDGRGAPSSAAVARLRLVIARLYRQLAQASNDDLNLTYAQLSALARIQEHGPLRLGELAAYEQVAAPSLTRTVAPLAAAGLIAKQPDPSDGRSWLVSVTAQGSDVLDRIRRRRSELLARRMARLDAGQLDALLAALPALEQLLTEPQPAAGDAPGDREDAGARR</sequence>
<dbReference type="InterPro" id="IPR036390">
    <property type="entry name" value="WH_DNA-bd_sf"/>
</dbReference>
<accession>A0ABX0ZMI4</accession>
<proteinExistence type="predicted"/>
<dbReference type="PANTHER" id="PTHR39515">
    <property type="entry name" value="CONSERVED PROTEIN"/>
    <property type="match status" value="1"/>
</dbReference>
<keyword evidence="3" id="KW-0804">Transcription</keyword>
<dbReference type="InterPro" id="IPR000835">
    <property type="entry name" value="HTH_MarR-typ"/>
</dbReference>
<keyword evidence="1" id="KW-0805">Transcription regulation</keyword>
<feature type="region of interest" description="Disordered" evidence="4">
    <location>
        <begin position="146"/>
        <end position="167"/>
    </location>
</feature>
<dbReference type="SMART" id="SM00347">
    <property type="entry name" value="HTH_MARR"/>
    <property type="match status" value="1"/>
</dbReference>
<evidence type="ECO:0000259" key="5">
    <source>
        <dbReference type="PROSITE" id="PS50995"/>
    </source>
</evidence>
<dbReference type="PANTHER" id="PTHR39515:SF2">
    <property type="entry name" value="HTH-TYPE TRANSCRIPTIONAL REGULATOR RV0880"/>
    <property type="match status" value="1"/>
</dbReference>
<evidence type="ECO:0000313" key="7">
    <source>
        <dbReference type="Proteomes" id="UP000734511"/>
    </source>
</evidence>
<dbReference type="Proteomes" id="UP000734511">
    <property type="component" value="Unassembled WGS sequence"/>
</dbReference>
<evidence type="ECO:0000256" key="2">
    <source>
        <dbReference type="ARBA" id="ARBA00023125"/>
    </source>
</evidence>
<dbReference type="InterPro" id="IPR052526">
    <property type="entry name" value="HTH-type_Bedaq_tolerance"/>
</dbReference>
<dbReference type="PROSITE" id="PS50995">
    <property type="entry name" value="HTH_MARR_2"/>
    <property type="match status" value="1"/>
</dbReference>
<gene>
    <name evidence="6" type="ORF">HCN08_12615</name>
</gene>
<dbReference type="RefSeq" id="WP_167983081.1">
    <property type="nucleotide sequence ID" value="NZ_JAATEJ010000007.1"/>
</dbReference>
<comment type="caution">
    <text evidence="6">The sequence shown here is derived from an EMBL/GenBank/DDBJ whole genome shotgun (WGS) entry which is preliminary data.</text>
</comment>
<dbReference type="SUPFAM" id="SSF46785">
    <property type="entry name" value="Winged helix' DNA-binding domain"/>
    <property type="match status" value="1"/>
</dbReference>
<protein>
    <submittedName>
        <fullName evidence="6">MarR family transcriptional regulator</fullName>
    </submittedName>
</protein>
<keyword evidence="2" id="KW-0238">DNA-binding</keyword>
<organism evidence="6 7">
    <name type="scientific">Actinacidiphila epipremni</name>
    <dbReference type="NCBI Taxonomy" id="2053013"/>
    <lineage>
        <taxon>Bacteria</taxon>
        <taxon>Bacillati</taxon>
        <taxon>Actinomycetota</taxon>
        <taxon>Actinomycetes</taxon>
        <taxon>Kitasatosporales</taxon>
        <taxon>Streptomycetaceae</taxon>
        <taxon>Actinacidiphila</taxon>
    </lineage>
</organism>
<dbReference type="Gene3D" id="1.10.10.10">
    <property type="entry name" value="Winged helix-like DNA-binding domain superfamily/Winged helix DNA-binding domain"/>
    <property type="match status" value="1"/>
</dbReference>